<dbReference type="EMBL" id="CATOUU010000493">
    <property type="protein sequence ID" value="CAI9931546.1"/>
    <property type="molecule type" value="Genomic_DNA"/>
</dbReference>
<proteinExistence type="predicted"/>
<sequence length="234" mass="26007">MKVLAPLLLQIIPVDTQGAQASITILVTFELLIVTLTFDIEDIKPEQDTGTALLETEKLILSTYAFQIDIVALYKNPSKALALTDLTREPNAYIIDSLTFVCDILTVFACESPTIPPDIAHQLAAQEYIVIFQIILIQTVNKFHVSAIMPPEYAEAGSGTVVIASLDLQQIYEDEIYAFYIVNFQHAAATKPISVVAVIIELLIVILDIDCYVAQRKQENPPKYQPVQFLLVQI</sequence>
<protein>
    <submittedName>
        <fullName evidence="2">Hypothetical_protein</fullName>
    </submittedName>
</protein>
<evidence type="ECO:0000313" key="2">
    <source>
        <dbReference type="EMBL" id="CAL6116437.1"/>
    </source>
</evidence>
<keyword evidence="3" id="KW-1185">Reference proteome</keyword>
<dbReference type="Proteomes" id="UP001642409">
    <property type="component" value="Unassembled WGS sequence"/>
</dbReference>
<comment type="caution">
    <text evidence="1">The sequence shown here is derived from an EMBL/GenBank/DDBJ whole genome shotgun (WGS) entry which is preliminary data.</text>
</comment>
<dbReference type="AlphaFoldDB" id="A0AA86P4B7"/>
<reference evidence="1" key="1">
    <citation type="submission" date="2023-06" db="EMBL/GenBank/DDBJ databases">
        <authorList>
            <person name="Kurt Z."/>
        </authorList>
    </citation>
    <scope>NUCLEOTIDE SEQUENCE</scope>
</reference>
<reference evidence="2 3" key="2">
    <citation type="submission" date="2024-07" db="EMBL/GenBank/DDBJ databases">
        <authorList>
            <person name="Akdeniz Z."/>
        </authorList>
    </citation>
    <scope>NUCLEOTIDE SEQUENCE [LARGE SCALE GENOMIC DNA]</scope>
</reference>
<evidence type="ECO:0000313" key="1">
    <source>
        <dbReference type="EMBL" id="CAI9931546.1"/>
    </source>
</evidence>
<name>A0AA86P4B7_9EUKA</name>
<evidence type="ECO:0000313" key="3">
    <source>
        <dbReference type="Proteomes" id="UP001642409"/>
    </source>
</evidence>
<gene>
    <name evidence="1" type="ORF">HINF_LOCUS19191</name>
    <name evidence="2" type="ORF">HINF_LOCUS79058</name>
</gene>
<dbReference type="EMBL" id="CAXDID020001010">
    <property type="protein sequence ID" value="CAL6116437.1"/>
    <property type="molecule type" value="Genomic_DNA"/>
</dbReference>
<organism evidence="1">
    <name type="scientific">Hexamita inflata</name>
    <dbReference type="NCBI Taxonomy" id="28002"/>
    <lineage>
        <taxon>Eukaryota</taxon>
        <taxon>Metamonada</taxon>
        <taxon>Diplomonadida</taxon>
        <taxon>Hexamitidae</taxon>
        <taxon>Hexamitinae</taxon>
        <taxon>Hexamita</taxon>
    </lineage>
</organism>
<accession>A0AA86P4B7</accession>